<keyword evidence="2" id="KW-0812">Transmembrane</keyword>
<evidence type="ECO:0000256" key="1">
    <source>
        <dbReference type="SAM" id="MobiDB-lite"/>
    </source>
</evidence>
<organism evidence="3 4">
    <name type="scientific">Caballeronia pedi</name>
    <dbReference type="NCBI Taxonomy" id="1777141"/>
    <lineage>
        <taxon>Bacteria</taxon>
        <taxon>Pseudomonadati</taxon>
        <taxon>Pseudomonadota</taxon>
        <taxon>Betaproteobacteria</taxon>
        <taxon>Burkholderiales</taxon>
        <taxon>Burkholderiaceae</taxon>
        <taxon>Caballeronia</taxon>
    </lineage>
</organism>
<proteinExistence type="predicted"/>
<feature type="transmembrane region" description="Helical" evidence="2">
    <location>
        <begin position="6"/>
        <end position="25"/>
    </location>
</feature>
<accession>A0A158BAQ7</accession>
<dbReference type="AlphaFoldDB" id="A0A158BAQ7"/>
<keyword evidence="2" id="KW-0472">Membrane</keyword>
<feature type="region of interest" description="Disordered" evidence="1">
    <location>
        <begin position="117"/>
        <end position="136"/>
    </location>
</feature>
<feature type="transmembrane region" description="Helical" evidence="2">
    <location>
        <begin position="37"/>
        <end position="62"/>
    </location>
</feature>
<dbReference type="OrthoDB" id="9132122at2"/>
<dbReference type="Proteomes" id="UP000054911">
    <property type="component" value="Unassembled WGS sequence"/>
</dbReference>
<evidence type="ECO:0000313" key="3">
    <source>
        <dbReference type="EMBL" id="SAK67131.1"/>
    </source>
</evidence>
<feature type="compositionally biased region" description="Polar residues" evidence="1">
    <location>
        <begin position="122"/>
        <end position="136"/>
    </location>
</feature>
<keyword evidence="4" id="KW-1185">Reference proteome</keyword>
<sequence>MDFPWLPLAFNLTLLGLALFICRALNASQGALTWNGALLFLALCLSAMLLDFTLTMIFASAGFNARTPYDSFGSRTAWSERILTYLIPCAISLLLALRFRRRQRFARALAGRGNKTDREGSVQIQTSPYSHSELTL</sequence>
<protein>
    <submittedName>
        <fullName evidence="3">Uncharacterized protein</fullName>
    </submittedName>
</protein>
<gene>
    <name evidence="3" type="ORF">AWB80_03255</name>
</gene>
<dbReference type="EMBL" id="FCOE02000009">
    <property type="protein sequence ID" value="SAK67131.1"/>
    <property type="molecule type" value="Genomic_DNA"/>
</dbReference>
<keyword evidence="2" id="KW-1133">Transmembrane helix</keyword>
<name>A0A158BAQ7_9BURK</name>
<feature type="transmembrane region" description="Helical" evidence="2">
    <location>
        <begin position="82"/>
        <end position="99"/>
    </location>
</feature>
<comment type="caution">
    <text evidence="3">The sequence shown here is derived from an EMBL/GenBank/DDBJ whole genome shotgun (WGS) entry which is preliminary data.</text>
</comment>
<reference evidence="3" key="1">
    <citation type="submission" date="2016-01" db="EMBL/GenBank/DDBJ databases">
        <authorList>
            <person name="Peeters C."/>
        </authorList>
    </citation>
    <scope>NUCLEOTIDE SEQUENCE [LARGE SCALE GENOMIC DNA]</scope>
    <source>
        <strain evidence="3">LMG 29323</strain>
    </source>
</reference>
<dbReference type="RefSeq" id="WP_061175821.1">
    <property type="nucleotide sequence ID" value="NZ_FCOE02000009.1"/>
</dbReference>
<evidence type="ECO:0000313" key="4">
    <source>
        <dbReference type="Proteomes" id="UP000054911"/>
    </source>
</evidence>
<evidence type="ECO:0000256" key="2">
    <source>
        <dbReference type="SAM" id="Phobius"/>
    </source>
</evidence>